<comment type="caution">
    <text evidence="10">The sequence shown here is derived from an EMBL/GenBank/DDBJ whole genome shotgun (WGS) entry which is preliminary data.</text>
</comment>
<comment type="similarity">
    <text evidence="2">Belongs to the NPC2 family.</text>
</comment>
<name>A0A9P8I9L0_MORAP</name>
<evidence type="ECO:0000256" key="4">
    <source>
        <dbReference type="ARBA" id="ARBA00016056"/>
    </source>
</evidence>
<evidence type="ECO:0000256" key="7">
    <source>
        <dbReference type="ARBA" id="ARBA00023055"/>
    </source>
</evidence>
<comment type="subunit">
    <text evidence="3">Monomer.</text>
</comment>
<dbReference type="SMART" id="SM00737">
    <property type="entry name" value="ML"/>
    <property type="match status" value="1"/>
</dbReference>
<reference evidence="10" key="1">
    <citation type="submission" date="2021-07" db="EMBL/GenBank/DDBJ databases">
        <title>Draft genome of Mortierella alpina, strain LL118, isolated from an aspen leaf litter sample.</title>
        <authorList>
            <person name="Yang S."/>
            <person name="Vinatzer B.A."/>
        </authorList>
    </citation>
    <scope>NUCLEOTIDE SEQUENCE</scope>
    <source>
        <strain evidence="10">LL118</strain>
    </source>
</reference>
<proteinExistence type="inferred from homology"/>
<evidence type="ECO:0000256" key="1">
    <source>
        <dbReference type="ARBA" id="ARBA00002053"/>
    </source>
</evidence>
<dbReference type="Proteomes" id="UP000717515">
    <property type="component" value="Unassembled WGS sequence"/>
</dbReference>
<protein>
    <recommendedName>
        <fullName evidence="4">Phosphatidylglycerol/phosphatidylinositol transfer protein</fullName>
    </recommendedName>
</protein>
<accession>A0A9P8I9L0</accession>
<organism evidence="10 11">
    <name type="scientific">Mortierella alpina</name>
    <name type="common">Oleaginous fungus</name>
    <name type="synonym">Mortierella renispora</name>
    <dbReference type="NCBI Taxonomy" id="64518"/>
    <lineage>
        <taxon>Eukaryota</taxon>
        <taxon>Fungi</taxon>
        <taxon>Fungi incertae sedis</taxon>
        <taxon>Mucoromycota</taxon>
        <taxon>Mortierellomycotina</taxon>
        <taxon>Mortierellomycetes</taxon>
        <taxon>Mortierellales</taxon>
        <taxon>Mortierellaceae</taxon>
        <taxon>Mortierella</taxon>
    </lineage>
</organism>
<dbReference type="PANTHER" id="PTHR11306:SF0">
    <property type="entry name" value="PHOSPHATIDYLGLYCEROL_PHOSPHATIDYLINOSITOL TRANSFER PROTEIN"/>
    <property type="match status" value="1"/>
</dbReference>
<dbReference type="Pfam" id="PF02221">
    <property type="entry name" value="E1_DerP2_DerF2"/>
    <property type="match status" value="1"/>
</dbReference>
<evidence type="ECO:0000259" key="9">
    <source>
        <dbReference type="SMART" id="SM00737"/>
    </source>
</evidence>
<dbReference type="InterPro" id="IPR036846">
    <property type="entry name" value="GM2-AP_sf"/>
</dbReference>
<dbReference type="EMBL" id="JAIFTL010000002">
    <property type="protein sequence ID" value="KAG9327708.1"/>
    <property type="molecule type" value="Genomic_DNA"/>
</dbReference>
<keyword evidence="7" id="KW-0445">Lipid transport</keyword>
<evidence type="ECO:0000313" key="11">
    <source>
        <dbReference type="Proteomes" id="UP000717515"/>
    </source>
</evidence>
<feature type="chain" id="PRO_5040275333" description="Phosphatidylglycerol/phosphatidylinositol transfer protein" evidence="8">
    <location>
        <begin position="20"/>
        <end position="145"/>
    </location>
</feature>
<keyword evidence="5" id="KW-0813">Transport</keyword>
<sequence>MKFFAGVALVALATSSALAVDLSNCGTDTDTFKLTSLSISPDPPNVREKACITIKGTLNKEITTSATMKVAGDLGALHVDQVLNLCQMLQEAGITCPVPTTTTELKYCADTSFLPSDVPINLHVEAADTDSPHLFCFSAQLTIQA</sequence>
<dbReference type="Gene3D" id="2.70.220.10">
    <property type="entry name" value="Ganglioside GM2 activator"/>
    <property type="match status" value="1"/>
</dbReference>
<dbReference type="AlphaFoldDB" id="A0A9P8I9L0"/>
<evidence type="ECO:0000256" key="8">
    <source>
        <dbReference type="SAM" id="SignalP"/>
    </source>
</evidence>
<evidence type="ECO:0000256" key="3">
    <source>
        <dbReference type="ARBA" id="ARBA00011245"/>
    </source>
</evidence>
<dbReference type="GO" id="GO:0032934">
    <property type="term" value="F:sterol binding"/>
    <property type="evidence" value="ECO:0007669"/>
    <property type="project" value="InterPro"/>
</dbReference>
<evidence type="ECO:0000256" key="2">
    <source>
        <dbReference type="ARBA" id="ARBA00006370"/>
    </source>
</evidence>
<gene>
    <name evidence="10" type="ORF">KVV02_006412</name>
</gene>
<comment type="function">
    <text evidence="1">Catalyzes the intermembrane transfer of phosphatidylglycerol and phosphatidylinositol.</text>
</comment>
<evidence type="ECO:0000256" key="6">
    <source>
        <dbReference type="ARBA" id="ARBA00022729"/>
    </source>
</evidence>
<dbReference type="GO" id="GO:0015918">
    <property type="term" value="P:sterol transport"/>
    <property type="evidence" value="ECO:0007669"/>
    <property type="project" value="InterPro"/>
</dbReference>
<evidence type="ECO:0000256" key="5">
    <source>
        <dbReference type="ARBA" id="ARBA00022448"/>
    </source>
</evidence>
<dbReference type="InterPro" id="IPR039670">
    <property type="entry name" value="NPC2-like"/>
</dbReference>
<dbReference type="PANTHER" id="PTHR11306">
    <property type="entry name" value="NIEMANN PICK TYPE C2 PROTEIN NPC2-RELATED"/>
    <property type="match status" value="1"/>
</dbReference>
<dbReference type="InterPro" id="IPR003172">
    <property type="entry name" value="ML_dom"/>
</dbReference>
<keyword evidence="6 8" id="KW-0732">Signal</keyword>
<feature type="signal peptide" evidence="8">
    <location>
        <begin position="1"/>
        <end position="19"/>
    </location>
</feature>
<dbReference type="InterPro" id="IPR014756">
    <property type="entry name" value="Ig_E-set"/>
</dbReference>
<evidence type="ECO:0000313" key="10">
    <source>
        <dbReference type="EMBL" id="KAG9327708.1"/>
    </source>
</evidence>
<dbReference type="SUPFAM" id="SSF81296">
    <property type="entry name" value="E set domains"/>
    <property type="match status" value="1"/>
</dbReference>
<feature type="domain" description="MD-2-related lipid-recognition" evidence="9">
    <location>
        <begin position="22"/>
        <end position="141"/>
    </location>
</feature>